<gene>
    <name evidence="2" type="ORF">NQ317_002601</name>
</gene>
<dbReference type="PANTHER" id="PTHR46599">
    <property type="entry name" value="PIGGYBAC TRANSPOSABLE ELEMENT-DERIVED PROTEIN 4"/>
    <property type="match status" value="1"/>
</dbReference>
<protein>
    <recommendedName>
        <fullName evidence="1">PiggyBac transposable element-derived protein domain-containing protein</fullName>
    </recommendedName>
</protein>
<dbReference type="Proteomes" id="UP001162164">
    <property type="component" value="Unassembled WGS sequence"/>
</dbReference>
<sequence>MARTRFEQILSNLHCNDNTQLPKDNKDKLYKLRPLITKLNDNFRSFYKTTRRISVDESMILFKDRSTLKQYNPQKPIKRGYKIWCVADQLGYVCNFDVYQGKNEALENEFAVCGLGERMVLSLTKPYWGIHKIVYFDNYFTSIPFEESCVTRTQKDGSKAEIRCPTVVTDYNRHMGGVDHADQLRTTYEAIRLLTPITGLLVVPTLERSTYMMSEAHSHSKRIRGR</sequence>
<feature type="domain" description="PiggyBac transposable element-derived protein" evidence="1">
    <location>
        <begin position="1"/>
        <end position="143"/>
    </location>
</feature>
<name>A0ABQ9JTG7_9CUCU</name>
<dbReference type="EMBL" id="JAPWTJ010000176">
    <property type="protein sequence ID" value="KAJ8981573.1"/>
    <property type="molecule type" value="Genomic_DNA"/>
</dbReference>
<comment type="caution">
    <text evidence="2">The sequence shown here is derived from an EMBL/GenBank/DDBJ whole genome shotgun (WGS) entry which is preliminary data.</text>
</comment>
<dbReference type="PANTHER" id="PTHR46599:SF3">
    <property type="entry name" value="PIGGYBAC TRANSPOSABLE ELEMENT-DERIVED PROTEIN 4"/>
    <property type="match status" value="1"/>
</dbReference>
<dbReference type="Pfam" id="PF13843">
    <property type="entry name" value="DDE_Tnp_1_7"/>
    <property type="match status" value="1"/>
</dbReference>
<reference evidence="2" key="1">
    <citation type="journal article" date="2023" name="Insect Mol. Biol.">
        <title>Genome sequencing provides insights into the evolution of gene families encoding plant cell wall-degrading enzymes in longhorned beetles.</title>
        <authorList>
            <person name="Shin N.R."/>
            <person name="Okamura Y."/>
            <person name="Kirsch R."/>
            <person name="Pauchet Y."/>
        </authorList>
    </citation>
    <scope>NUCLEOTIDE SEQUENCE</scope>
    <source>
        <strain evidence="2">MMC_N1</strain>
    </source>
</reference>
<evidence type="ECO:0000259" key="1">
    <source>
        <dbReference type="Pfam" id="PF13843"/>
    </source>
</evidence>
<organism evidence="2 3">
    <name type="scientific">Molorchus minor</name>
    <dbReference type="NCBI Taxonomy" id="1323400"/>
    <lineage>
        <taxon>Eukaryota</taxon>
        <taxon>Metazoa</taxon>
        <taxon>Ecdysozoa</taxon>
        <taxon>Arthropoda</taxon>
        <taxon>Hexapoda</taxon>
        <taxon>Insecta</taxon>
        <taxon>Pterygota</taxon>
        <taxon>Neoptera</taxon>
        <taxon>Endopterygota</taxon>
        <taxon>Coleoptera</taxon>
        <taxon>Polyphaga</taxon>
        <taxon>Cucujiformia</taxon>
        <taxon>Chrysomeloidea</taxon>
        <taxon>Cerambycidae</taxon>
        <taxon>Lamiinae</taxon>
        <taxon>Monochamini</taxon>
        <taxon>Molorchus</taxon>
    </lineage>
</organism>
<dbReference type="InterPro" id="IPR029526">
    <property type="entry name" value="PGBD"/>
</dbReference>
<accession>A0ABQ9JTG7</accession>
<keyword evidence="3" id="KW-1185">Reference proteome</keyword>
<proteinExistence type="predicted"/>
<evidence type="ECO:0000313" key="3">
    <source>
        <dbReference type="Proteomes" id="UP001162164"/>
    </source>
</evidence>
<evidence type="ECO:0000313" key="2">
    <source>
        <dbReference type="EMBL" id="KAJ8981573.1"/>
    </source>
</evidence>